<keyword evidence="1" id="KW-0527">Neuropeptide</keyword>
<name>Q0PYK0_OSTFU</name>
<protein>
    <recommendedName>
        <fullName evidence="1">Eclosion hormone</fullName>
    </recommendedName>
    <alternativeName>
        <fullName evidence="1">EH</fullName>
    </alternativeName>
    <alternativeName>
        <fullName evidence="1">Ecdysis activator</fullName>
    </alternativeName>
</protein>
<organism evidence="4">
    <name type="scientific">Ostrinia furnacalis</name>
    <name type="common">Asian corn borer</name>
    <dbReference type="NCBI Taxonomy" id="93504"/>
    <lineage>
        <taxon>Eukaryota</taxon>
        <taxon>Metazoa</taxon>
        <taxon>Ecdysozoa</taxon>
        <taxon>Arthropoda</taxon>
        <taxon>Hexapoda</taxon>
        <taxon>Insecta</taxon>
        <taxon>Pterygota</taxon>
        <taxon>Neoptera</taxon>
        <taxon>Endopterygota</taxon>
        <taxon>Lepidoptera</taxon>
        <taxon>Glossata</taxon>
        <taxon>Ditrysia</taxon>
        <taxon>Pyraloidea</taxon>
        <taxon>Crambidae</taxon>
        <taxon>Pyraustinae</taxon>
        <taxon>Ostrinia</taxon>
    </lineage>
</organism>
<dbReference type="GO" id="GO:0018990">
    <property type="term" value="P:ecdysis, chitin-based cuticle"/>
    <property type="evidence" value="ECO:0007669"/>
    <property type="project" value="UniProtKB-UniRule"/>
</dbReference>
<dbReference type="GO" id="GO:0005576">
    <property type="term" value="C:extracellular region"/>
    <property type="evidence" value="ECO:0007669"/>
    <property type="project" value="UniProtKB-SubCell"/>
</dbReference>
<comment type="subcellular location">
    <subcellularLocation>
        <location evidence="1">Secreted</location>
    </subcellularLocation>
</comment>
<evidence type="ECO:0000256" key="2">
    <source>
        <dbReference type="PIRSR" id="PIRSR001859-50"/>
    </source>
</evidence>
<keyword evidence="1" id="KW-0372">Hormone</keyword>
<evidence type="ECO:0000313" key="4">
    <source>
        <dbReference type="EMBL" id="ABG66962.1"/>
    </source>
</evidence>
<dbReference type="Pfam" id="PF04736">
    <property type="entry name" value="Eclosion"/>
    <property type="match status" value="1"/>
</dbReference>
<reference evidence="4" key="2">
    <citation type="journal article" date="2008" name="DNA Seq.">
        <title>Molecular characters and expression analysis of the gene encoding eclosion hormone from the Asian corn borer, Ostrinia furnacalis.</title>
        <authorList>
            <person name="Wei Z.J."/>
            <person name="Hong G.Y."/>
            <person name="Wei H.Y."/>
            <person name="Jiang S.T."/>
            <person name="Lu C."/>
        </authorList>
    </citation>
    <scope>NUCLEOTIDE SEQUENCE</scope>
</reference>
<feature type="chain" id="PRO_5004175556" description="Eclosion hormone" evidence="3">
    <location>
        <begin position="27"/>
        <end position="88"/>
    </location>
</feature>
<keyword evidence="2" id="KW-1015">Disulfide bond</keyword>
<dbReference type="OrthoDB" id="6432957at2759"/>
<keyword evidence="3" id="KW-0732">Signal</keyword>
<evidence type="ECO:0000256" key="3">
    <source>
        <dbReference type="SAM" id="SignalP"/>
    </source>
</evidence>
<dbReference type="CTD" id="103935"/>
<feature type="disulfide bond" evidence="2">
    <location>
        <begin position="47"/>
        <end position="75"/>
    </location>
</feature>
<dbReference type="GeneID" id="114353054"/>
<dbReference type="GO" id="GO:0007218">
    <property type="term" value="P:neuropeptide signaling pathway"/>
    <property type="evidence" value="ECO:0007669"/>
    <property type="project" value="UniProtKB-UniRule"/>
</dbReference>
<dbReference type="RefSeq" id="XP_028160675.1">
    <property type="nucleotide sequence ID" value="XM_028304874.1"/>
</dbReference>
<dbReference type="PIRSF" id="PIRSF001859">
    <property type="entry name" value="Eclosion"/>
    <property type="match status" value="1"/>
</dbReference>
<reference evidence="4" key="1">
    <citation type="submission" date="2006-06" db="EMBL/GenBank/DDBJ databases">
        <authorList>
            <person name="Wei Z.-J."/>
            <person name="Wei H.-Y."/>
            <person name="Hong G.-Y."/>
            <person name="Li J."/>
            <person name="Luo J.-P."/>
            <person name="Jiang S.-T."/>
        </authorList>
    </citation>
    <scope>NUCLEOTIDE SEQUENCE</scope>
</reference>
<feature type="signal peptide" evidence="3">
    <location>
        <begin position="1"/>
        <end position="26"/>
    </location>
</feature>
<proteinExistence type="evidence at transcript level"/>
<dbReference type="EMBL" id="DQ668369">
    <property type="protein sequence ID" value="ABG66962.1"/>
    <property type="molecule type" value="mRNA"/>
</dbReference>
<keyword evidence="1" id="KW-0964">Secreted</keyword>
<comment type="similarity">
    <text evidence="1">Belongs to the insect eclosion hormone family.</text>
</comment>
<comment type="function">
    <text evidence="1">Neuropeptide that triggers the performance of ecdysis behaviors at the end of a molt. It triggers adult behavior patterns: larval, pupal and adult ecdysis, and plasticization during the molt.</text>
</comment>
<accession>Q0PYK0</accession>
<dbReference type="KEGG" id="ofu:114353054"/>
<dbReference type="InterPro" id="IPR006825">
    <property type="entry name" value="Eclosion"/>
</dbReference>
<feature type="disulfide bond" evidence="2">
    <location>
        <begin position="40"/>
        <end position="64"/>
    </location>
</feature>
<evidence type="ECO:0000256" key="1">
    <source>
        <dbReference type="PIRNR" id="PIRNR001859"/>
    </source>
</evidence>
<dbReference type="RefSeq" id="XP_028160674.1">
    <property type="nucleotide sequence ID" value="XM_028304873.1"/>
</dbReference>
<sequence length="88" mass="9432">MTTKFTAALALFAVFALAINFGNVAASPAIATGYDAMEICIENCAQCKKMLGAWFEGPLCAESCIKFKGKLIPECEDFASISPFLNKL</sequence>
<dbReference type="AlphaFoldDB" id="Q0PYK0"/>
<feature type="disulfide bond" evidence="2">
    <location>
        <begin position="44"/>
        <end position="60"/>
    </location>
</feature>
<dbReference type="GO" id="GO:0008255">
    <property type="term" value="F:ecdysis-triggering hormone activity"/>
    <property type="evidence" value="ECO:0007669"/>
    <property type="project" value="InterPro"/>
</dbReference>